<dbReference type="Gene3D" id="2.40.128.130">
    <property type="entry name" value="Autotransporter beta-domain"/>
    <property type="match status" value="1"/>
</dbReference>
<dbReference type="SMART" id="SM00869">
    <property type="entry name" value="Autotransporter"/>
    <property type="match status" value="1"/>
</dbReference>
<dbReference type="InterPro" id="IPR036709">
    <property type="entry name" value="Autotransporte_beta_dom_sf"/>
</dbReference>
<dbReference type="AlphaFoldDB" id="A0A261S2M2"/>
<dbReference type="GO" id="GO:0019867">
    <property type="term" value="C:outer membrane"/>
    <property type="evidence" value="ECO:0007669"/>
    <property type="project" value="InterPro"/>
</dbReference>
<proteinExistence type="predicted"/>
<gene>
    <name evidence="2" type="ORF">CAL29_22340</name>
</gene>
<keyword evidence="3" id="KW-1185">Reference proteome</keyword>
<name>A0A261S2M2_9BORD</name>
<organism evidence="2 3">
    <name type="scientific">Bordetella genomosp. 10</name>
    <dbReference type="NCBI Taxonomy" id="1416804"/>
    <lineage>
        <taxon>Bacteria</taxon>
        <taxon>Pseudomonadati</taxon>
        <taxon>Pseudomonadota</taxon>
        <taxon>Betaproteobacteria</taxon>
        <taxon>Burkholderiales</taxon>
        <taxon>Alcaligenaceae</taxon>
        <taxon>Bordetella</taxon>
    </lineage>
</organism>
<protein>
    <recommendedName>
        <fullName evidence="1">Autotransporter domain-containing protein</fullName>
    </recommendedName>
</protein>
<sequence>MRGLRDRHLAFLASRLPGGILRPGNGPRRAGLLHRCGLGRIARHGGRRHAASAEPARDLPLAQLRASLYSGRQPGAPTADAGIRDTPPLSGVLPSPAAYPAWAQAVGSWQRLGGRAHSAKGRQHNGGIFIGMDQEAGAGWRLGGSLGYVESRLGIRGLASSAAISSYSAILYGGKAVLAGPGAVHLMLGGAYTWHDVRTRRRVAGGGLDQHLRGDYGAHTVQLFSELGYAMPVASGLTLQPYVGLAHAANRRRAFDERGGSAALSGRRQRSETTTVTLGVRGTQDLKLGRHEGQATGALGWRRNAGDLRTRASMSFDAGDRFTVTGAPVTRNSVLAEAGFKARVGKLAALGVNYAGQFGGGNRDHSASINLNWRF</sequence>
<dbReference type="InterPro" id="IPR006315">
    <property type="entry name" value="OM_autotransptr_brl_dom"/>
</dbReference>
<reference evidence="3" key="1">
    <citation type="submission" date="2017-05" db="EMBL/GenBank/DDBJ databases">
        <title>Complete and WGS of Bordetella genogroups.</title>
        <authorList>
            <person name="Spilker T."/>
            <person name="Lipuma J."/>
        </authorList>
    </citation>
    <scope>NUCLEOTIDE SEQUENCE [LARGE SCALE GENOMIC DNA]</scope>
    <source>
        <strain evidence="3">AU16122</strain>
    </source>
</reference>
<comment type="caution">
    <text evidence="2">The sequence shown here is derived from an EMBL/GenBank/DDBJ whole genome shotgun (WGS) entry which is preliminary data.</text>
</comment>
<accession>A0A261S2M2</accession>
<dbReference type="SUPFAM" id="SSF103515">
    <property type="entry name" value="Autotransporter"/>
    <property type="match status" value="1"/>
</dbReference>
<dbReference type="Proteomes" id="UP000216020">
    <property type="component" value="Unassembled WGS sequence"/>
</dbReference>
<dbReference type="NCBIfam" id="TIGR01414">
    <property type="entry name" value="autotrans_barl"/>
    <property type="match status" value="1"/>
</dbReference>
<evidence type="ECO:0000313" key="2">
    <source>
        <dbReference type="EMBL" id="OZI30733.1"/>
    </source>
</evidence>
<feature type="domain" description="Autotransporter" evidence="1">
    <location>
        <begin position="94"/>
        <end position="375"/>
    </location>
</feature>
<dbReference type="InterPro" id="IPR005546">
    <property type="entry name" value="Autotransporte_beta"/>
</dbReference>
<evidence type="ECO:0000259" key="1">
    <source>
        <dbReference type="PROSITE" id="PS51208"/>
    </source>
</evidence>
<dbReference type="EMBL" id="NEVM01000005">
    <property type="protein sequence ID" value="OZI30733.1"/>
    <property type="molecule type" value="Genomic_DNA"/>
</dbReference>
<evidence type="ECO:0000313" key="3">
    <source>
        <dbReference type="Proteomes" id="UP000216020"/>
    </source>
</evidence>
<dbReference type="Pfam" id="PF03797">
    <property type="entry name" value="Autotransporter"/>
    <property type="match status" value="1"/>
</dbReference>
<dbReference type="PROSITE" id="PS51208">
    <property type="entry name" value="AUTOTRANSPORTER"/>
    <property type="match status" value="1"/>
</dbReference>